<dbReference type="RefSeq" id="WP_356671216.1">
    <property type="nucleotide sequence ID" value="NZ_JBEXEF010000038.1"/>
</dbReference>
<organism evidence="1 2">
    <name type="scientific">Streptomyces sp. 900116325</name>
    <dbReference type="NCBI Taxonomy" id="3154295"/>
    <lineage>
        <taxon>Bacteria</taxon>
        <taxon>Bacillati</taxon>
        <taxon>Actinomycetota</taxon>
        <taxon>Actinomycetes</taxon>
        <taxon>Kitasatosporales</taxon>
        <taxon>Streptomycetaceae</taxon>
        <taxon>Streptomyces</taxon>
    </lineage>
</organism>
<reference evidence="1 2" key="1">
    <citation type="submission" date="2024-06" db="EMBL/GenBank/DDBJ databases">
        <title>The Natural Products Discovery Center: Release of the First 8490 Sequenced Strains for Exploring Actinobacteria Biosynthetic Diversity.</title>
        <authorList>
            <person name="Kalkreuter E."/>
            <person name="Kautsar S.A."/>
            <person name="Yang D."/>
            <person name="Bader C.D."/>
            <person name="Teijaro C.N."/>
            <person name="Fluegel L."/>
            <person name="Davis C.M."/>
            <person name="Simpson J.R."/>
            <person name="Lauterbach L."/>
            <person name="Steele A.D."/>
            <person name="Gui C."/>
            <person name="Meng S."/>
            <person name="Li G."/>
            <person name="Viehrig K."/>
            <person name="Ye F."/>
            <person name="Su P."/>
            <person name="Kiefer A.F."/>
            <person name="Nichols A."/>
            <person name="Cepeda A.J."/>
            <person name="Yan W."/>
            <person name="Fan B."/>
            <person name="Jiang Y."/>
            <person name="Adhikari A."/>
            <person name="Zheng C.-J."/>
            <person name="Schuster L."/>
            <person name="Cowan T.M."/>
            <person name="Smanski M.J."/>
            <person name="Chevrette M.G."/>
            <person name="De Carvalho L.P.S."/>
            <person name="Shen B."/>
        </authorList>
    </citation>
    <scope>NUCLEOTIDE SEQUENCE [LARGE SCALE GENOMIC DNA]</scope>
    <source>
        <strain evidence="1 2">NPDC005137</strain>
    </source>
</reference>
<proteinExistence type="predicted"/>
<comment type="caution">
    <text evidence="1">The sequence shown here is derived from an EMBL/GenBank/DDBJ whole genome shotgun (WGS) entry which is preliminary data.</text>
</comment>
<protein>
    <submittedName>
        <fullName evidence="1">Uncharacterized protein</fullName>
    </submittedName>
</protein>
<evidence type="ECO:0000313" key="2">
    <source>
        <dbReference type="Proteomes" id="UP001550044"/>
    </source>
</evidence>
<accession>A0ABV2UHD0</accession>
<name>A0ABV2UHD0_9ACTN</name>
<gene>
    <name evidence="1" type="ORF">ABZV61_31655</name>
</gene>
<evidence type="ECO:0000313" key="1">
    <source>
        <dbReference type="EMBL" id="MET8437235.1"/>
    </source>
</evidence>
<dbReference type="EMBL" id="JBEXIP010000035">
    <property type="protein sequence ID" value="MET8437235.1"/>
    <property type="molecule type" value="Genomic_DNA"/>
</dbReference>
<dbReference type="Proteomes" id="UP001550044">
    <property type="component" value="Unassembled WGS sequence"/>
</dbReference>
<keyword evidence="2" id="KW-1185">Reference proteome</keyword>
<sequence>MNVVGAWFGVETAYRKSLIAKNESALGGALKAKESRRAAATAVNSAE</sequence>